<accession>A0A6M0ICW0</accession>
<evidence type="ECO:0000313" key="1">
    <source>
        <dbReference type="EMBL" id="NEU66116.1"/>
    </source>
</evidence>
<dbReference type="EMBL" id="JAAGNZ010000001">
    <property type="protein sequence ID" value="NEU66116.1"/>
    <property type="molecule type" value="Genomic_DNA"/>
</dbReference>
<dbReference type="AlphaFoldDB" id="A0A6M0ICW0"/>
<proteinExistence type="predicted"/>
<keyword evidence="2" id="KW-1185">Reference proteome</keyword>
<organism evidence="1 2">
    <name type="scientific">Spirosoma agri</name>
    <dbReference type="NCBI Taxonomy" id="1987381"/>
    <lineage>
        <taxon>Bacteria</taxon>
        <taxon>Pseudomonadati</taxon>
        <taxon>Bacteroidota</taxon>
        <taxon>Cytophagia</taxon>
        <taxon>Cytophagales</taxon>
        <taxon>Cytophagaceae</taxon>
        <taxon>Spirosoma</taxon>
    </lineage>
</organism>
<dbReference type="Proteomes" id="UP000477386">
    <property type="component" value="Unassembled WGS sequence"/>
</dbReference>
<name>A0A6M0ICW0_9BACT</name>
<gene>
    <name evidence="1" type="ORF">GK091_04420</name>
</gene>
<comment type="caution">
    <text evidence="1">The sequence shown here is derived from an EMBL/GenBank/DDBJ whole genome shotgun (WGS) entry which is preliminary data.</text>
</comment>
<evidence type="ECO:0000313" key="2">
    <source>
        <dbReference type="Proteomes" id="UP000477386"/>
    </source>
</evidence>
<sequence>MPTSDTDSWDKLLQIRLGAFKHNDLIKRAEQKVAQVEAATAISPLPDRPDLYRIEQLLVTMRTAVYLADQ</sequence>
<protein>
    <submittedName>
        <fullName evidence="1">Uncharacterized protein</fullName>
    </submittedName>
</protein>
<reference evidence="1 2" key="1">
    <citation type="submission" date="2020-02" db="EMBL/GenBank/DDBJ databases">
        <title>Draft genome sequence of two Spirosoma agri KCTC 52727 and Spirosoma terrae KCTC 52035.</title>
        <authorList>
            <person name="Rojas J."/>
            <person name="Ambika Manirajan B."/>
            <person name="Ratering S."/>
            <person name="Suarez C."/>
            <person name="Schnell S."/>
        </authorList>
    </citation>
    <scope>NUCLEOTIDE SEQUENCE [LARGE SCALE GENOMIC DNA]</scope>
    <source>
        <strain evidence="1 2">KCTC 52727</strain>
    </source>
</reference>